<comment type="similarity">
    <text evidence="1">Belongs to the ABC transporter superfamily.</text>
</comment>
<comment type="caution">
    <text evidence="7">The sequence shown here is derived from an EMBL/GenBank/DDBJ whole genome shotgun (WGS) entry which is preliminary data.</text>
</comment>
<dbReference type="InterPro" id="IPR027417">
    <property type="entry name" value="P-loop_NTPase"/>
</dbReference>
<evidence type="ECO:0000256" key="4">
    <source>
        <dbReference type="ARBA" id="ARBA00022741"/>
    </source>
</evidence>
<dbReference type="EMBL" id="JAERTY010000005">
    <property type="protein sequence ID" value="MBL1409345.1"/>
    <property type="molecule type" value="Genomic_DNA"/>
</dbReference>
<dbReference type="InterPro" id="IPR050763">
    <property type="entry name" value="ABC_transporter_ATP-binding"/>
</dbReference>
<dbReference type="SMART" id="SM00382">
    <property type="entry name" value="AAA"/>
    <property type="match status" value="1"/>
</dbReference>
<dbReference type="PANTHER" id="PTHR42711">
    <property type="entry name" value="ABC TRANSPORTER ATP-BINDING PROTEIN"/>
    <property type="match status" value="1"/>
</dbReference>
<keyword evidence="2" id="KW-0813">Transport</keyword>
<organism evidence="7 8">
    <name type="scientific">Sphingobacterium faecale</name>
    <dbReference type="NCBI Taxonomy" id="2803775"/>
    <lineage>
        <taxon>Bacteria</taxon>
        <taxon>Pseudomonadati</taxon>
        <taxon>Bacteroidota</taxon>
        <taxon>Sphingobacteriia</taxon>
        <taxon>Sphingobacteriales</taxon>
        <taxon>Sphingobacteriaceae</taxon>
        <taxon>Sphingobacterium</taxon>
    </lineage>
</organism>
<dbReference type="PROSITE" id="PS00211">
    <property type="entry name" value="ABC_TRANSPORTER_1"/>
    <property type="match status" value="1"/>
</dbReference>
<dbReference type="Pfam" id="PF13732">
    <property type="entry name" value="DrrA1-3_C"/>
    <property type="match status" value="1"/>
</dbReference>
<dbReference type="PROSITE" id="PS50893">
    <property type="entry name" value="ABC_TRANSPORTER_2"/>
    <property type="match status" value="1"/>
</dbReference>
<dbReference type="GO" id="GO:0005524">
    <property type="term" value="F:ATP binding"/>
    <property type="evidence" value="ECO:0007669"/>
    <property type="project" value="UniProtKB-KW"/>
</dbReference>
<evidence type="ECO:0000313" key="7">
    <source>
        <dbReference type="EMBL" id="MBL1409345.1"/>
    </source>
</evidence>
<dbReference type="Pfam" id="PF00005">
    <property type="entry name" value="ABC_tran"/>
    <property type="match status" value="1"/>
</dbReference>
<keyword evidence="5 7" id="KW-0067">ATP-binding</keyword>
<dbReference type="PANTHER" id="PTHR42711:SF5">
    <property type="entry name" value="ABC TRANSPORTER ATP-BINDING PROTEIN NATA"/>
    <property type="match status" value="1"/>
</dbReference>
<keyword evidence="8" id="KW-1185">Reference proteome</keyword>
<dbReference type="RefSeq" id="WP_202103091.1">
    <property type="nucleotide sequence ID" value="NZ_JAERTY010000005.1"/>
</dbReference>
<dbReference type="InterPro" id="IPR025302">
    <property type="entry name" value="DrrA1/2-like_C"/>
</dbReference>
<keyword evidence="4" id="KW-0547">Nucleotide-binding</keyword>
<evidence type="ECO:0000256" key="1">
    <source>
        <dbReference type="ARBA" id="ARBA00005417"/>
    </source>
</evidence>
<keyword evidence="3" id="KW-0536">Nodulation</keyword>
<evidence type="ECO:0000259" key="6">
    <source>
        <dbReference type="PROSITE" id="PS50893"/>
    </source>
</evidence>
<reference evidence="7 8" key="1">
    <citation type="submission" date="2021-01" db="EMBL/GenBank/DDBJ databases">
        <title>C459-1 draft genome sequence.</title>
        <authorList>
            <person name="Zhang X.-F."/>
        </authorList>
    </citation>
    <scope>NUCLEOTIDE SEQUENCE [LARGE SCALE GENOMIC DNA]</scope>
    <source>
        <strain evidence="8">C459-1</strain>
    </source>
</reference>
<proteinExistence type="inferred from homology"/>
<dbReference type="InterPro" id="IPR003593">
    <property type="entry name" value="AAA+_ATPase"/>
</dbReference>
<dbReference type="InterPro" id="IPR003439">
    <property type="entry name" value="ABC_transporter-like_ATP-bd"/>
</dbReference>
<protein>
    <submittedName>
        <fullName evidence="7">ATP-binding cassette domain-containing protein</fullName>
    </submittedName>
</protein>
<dbReference type="Gene3D" id="3.40.50.300">
    <property type="entry name" value="P-loop containing nucleotide triphosphate hydrolases"/>
    <property type="match status" value="1"/>
</dbReference>
<name>A0ABS1R4X5_9SPHI</name>
<accession>A0ABS1R4X5</accession>
<dbReference type="Proteomes" id="UP000625283">
    <property type="component" value="Unassembled WGS sequence"/>
</dbReference>
<feature type="domain" description="ABC transporter" evidence="6">
    <location>
        <begin position="2"/>
        <end position="229"/>
    </location>
</feature>
<dbReference type="InterPro" id="IPR017871">
    <property type="entry name" value="ABC_transporter-like_CS"/>
</dbReference>
<evidence type="ECO:0000256" key="2">
    <source>
        <dbReference type="ARBA" id="ARBA00022448"/>
    </source>
</evidence>
<evidence type="ECO:0000256" key="5">
    <source>
        <dbReference type="ARBA" id="ARBA00022840"/>
    </source>
</evidence>
<evidence type="ECO:0000313" key="8">
    <source>
        <dbReference type="Proteomes" id="UP000625283"/>
    </source>
</evidence>
<dbReference type="CDD" id="cd03269">
    <property type="entry name" value="ABC_putative_ATPase"/>
    <property type="match status" value="1"/>
</dbReference>
<dbReference type="SUPFAM" id="SSF52540">
    <property type="entry name" value="P-loop containing nucleoside triphosphate hydrolases"/>
    <property type="match status" value="1"/>
</dbReference>
<gene>
    <name evidence="7" type="ORF">JKG61_11335</name>
</gene>
<evidence type="ECO:0000256" key="3">
    <source>
        <dbReference type="ARBA" id="ARBA00022458"/>
    </source>
</evidence>
<sequence length="306" mass="34939">MLEIKNIVKQYANHRALDDVSLSIPESKIFGLLGPNGAGKTSLIRIINQITAPDSGEILFDHQPLSGQHIAQIGYLPEERGLYKKMKVGEQMIYLAQLKGLCKSDARKRLNYWFEKLDIGSWWDKRIEDLSKGMQQKVQFIATVLHEPRLIILDEPFSGFDPVNAQVIQDEILELNKKGATIIYSTHRMETVEELCDNIALINKSKKVLDGSVRDIKKKYNNQTYLINYLPSTLSVDELSNEGLFDIHAHIPNQDDDQLRIRLHADSTLNDTIRHFLDKIQITQIKEIVPSIHDIFIQTVSKTPSI</sequence>